<dbReference type="EMBL" id="HACG01037950">
    <property type="protein sequence ID" value="CEK84815.1"/>
    <property type="molecule type" value="Transcribed_RNA"/>
</dbReference>
<protein>
    <submittedName>
        <fullName evidence="1">Uncharacterized protein</fullName>
    </submittedName>
</protein>
<reference evidence="1" key="1">
    <citation type="submission" date="2014-12" db="EMBL/GenBank/DDBJ databases">
        <title>Insight into the proteome of Arion vulgaris.</title>
        <authorList>
            <person name="Aradska J."/>
            <person name="Bulat T."/>
            <person name="Smidak R."/>
            <person name="Sarate P."/>
            <person name="Gangsoo J."/>
            <person name="Sialana F."/>
            <person name="Bilban M."/>
            <person name="Lubec G."/>
        </authorList>
    </citation>
    <scope>NUCLEOTIDE SEQUENCE</scope>
    <source>
        <tissue evidence="1">Skin</tissue>
    </source>
</reference>
<evidence type="ECO:0000313" key="1">
    <source>
        <dbReference type="EMBL" id="CEK84815.1"/>
    </source>
</evidence>
<proteinExistence type="predicted"/>
<organism evidence="1">
    <name type="scientific">Arion vulgaris</name>
    <dbReference type="NCBI Taxonomy" id="1028688"/>
    <lineage>
        <taxon>Eukaryota</taxon>
        <taxon>Metazoa</taxon>
        <taxon>Spiralia</taxon>
        <taxon>Lophotrochozoa</taxon>
        <taxon>Mollusca</taxon>
        <taxon>Gastropoda</taxon>
        <taxon>Heterobranchia</taxon>
        <taxon>Euthyneura</taxon>
        <taxon>Panpulmonata</taxon>
        <taxon>Eupulmonata</taxon>
        <taxon>Stylommatophora</taxon>
        <taxon>Helicina</taxon>
        <taxon>Arionoidea</taxon>
        <taxon>Arionidae</taxon>
        <taxon>Arion</taxon>
    </lineage>
</organism>
<sequence>MVKIARNSYQGQIGDKILDSLTIRHTDLRAIQDIGELVYLGRKISQSGSTDEDINVRIGKVRQAFALLHEVELYFQLHYNVALDIQLKCEISVIT</sequence>
<name>A0A0B7AY27_9EUPU</name>
<gene>
    <name evidence="1" type="primary">ORF144659</name>
</gene>
<dbReference type="AlphaFoldDB" id="A0A0B7AY27"/>
<accession>A0A0B7AY27</accession>